<dbReference type="EMBL" id="JAFITR010000012">
    <property type="protein sequence ID" value="MBN4066631.1"/>
    <property type="molecule type" value="Genomic_DNA"/>
</dbReference>
<protein>
    <submittedName>
        <fullName evidence="2">MreD</fullName>
    </submittedName>
</protein>
<feature type="transmembrane region" description="Helical" evidence="1">
    <location>
        <begin position="70"/>
        <end position="86"/>
    </location>
</feature>
<gene>
    <name evidence="2" type="ORF">JYU14_00930</name>
</gene>
<accession>A0ABS3AQS4</accession>
<dbReference type="Proteomes" id="UP000722121">
    <property type="component" value="Unassembled WGS sequence"/>
</dbReference>
<evidence type="ECO:0000313" key="2">
    <source>
        <dbReference type="EMBL" id="MBN4066631.1"/>
    </source>
</evidence>
<comment type="caution">
    <text evidence="2">The sequence shown here is derived from an EMBL/GenBank/DDBJ whole genome shotgun (WGS) entry which is preliminary data.</text>
</comment>
<feature type="transmembrane region" description="Helical" evidence="1">
    <location>
        <begin position="12"/>
        <end position="34"/>
    </location>
</feature>
<feature type="transmembrane region" description="Helical" evidence="1">
    <location>
        <begin position="141"/>
        <end position="162"/>
    </location>
</feature>
<evidence type="ECO:0000256" key="1">
    <source>
        <dbReference type="SAM" id="Phobius"/>
    </source>
</evidence>
<keyword evidence="1" id="KW-0472">Membrane</keyword>
<reference evidence="2 3" key="1">
    <citation type="submission" date="2021-02" db="EMBL/GenBank/DDBJ databases">
        <title>Activity-based single-cell genomes from oceanic crustal fluid captures similar information to metagenomic and metatranscriptomic surveys with orders of magnitude less sampling.</title>
        <authorList>
            <person name="D'Angelo T.S."/>
            <person name="Orcutt B.N."/>
        </authorList>
    </citation>
    <scope>NUCLEOTIDE SEQUENCE [LARGE SCALE GENOMIC DNA]</scope>
    <source>
        <strain evidence="2">AH-315-G07</strain>
    </source>
</reference>
<organism evidence="2 3">
    <name type="scientific">Simkania negevensis</name>
    <dbReference type="NCBI Taxonomy" id="83561"/>
    <lineage>
        <taxon>Bacteria</taxon>
        <taxon>Pseudomonadati</taxon>
        <taxon>Chlamydiota</taxon>
        <taxon>Chlamydiia</taxon>
        <taxon>Parachlamydiales</taxon>
        <taxon>Simkaniaceae</taxon>
        <taxon>Simkania</taxon>
    </lineage>
</organism>
<proteinExistence type="predicted"/>
<keyword evidence="1" id="KW-1133">Transmembrane helix</keyword>
<evidence type="ECO:0000313" key="3">
    <source>
        <dbReference type="Proteomes" id="UP000722121"/>
    </source>
</evidence>
<sequence>MRTSSKPIVYSFFLSFILTLSLPVLWPSLHLAYFSPFFAVAYYRRSFLWCLLLSLIAGALLDLFSSTGPLGMHALNFCLTTALIYHKKRFFYQDALTTIPIITTLISAVSTLLHLSLLSFFGEQLPITKTLLLTDIVIMPLVDGVYAFLLFTLPLAVLKLITIKKPAPALKRPH</sequence>
<keyword evidence="3" id="KW-1185">Reference proteome</keyword>
<feature type="transmembrane region" description="Helical" evidence="1">
    <location>
        <begin position="98"/>
        <end position="121"/>
    </location>
</feature>
<keyword evidence="1" id="KW-0812">Transmembrane</keyword>
<name>A0ABS3AQS4_9BACT</name>